<feature type="compositionally biased region" description="Low complexity" evidence="1">
    <location>
        <begin position="257"/>
        <end position="296"/>
    </location>
</feature>
<protein>
    <recommendedName>
        <fullName evidence="5">Elicitin</fullName>
    </recommendedName>
</protein>
<feature type="signal peptide" evidence="2">
    <location>
        <begin position="1"/>
        <end position="22"/>
    </location>
</feature>
<dbReference type="GO" id="GO:0005576">
    <property type="term" value="C:extracellular region"/>
    <property type="evidence" value="ECO:0007669"/>
    <property type="project" value="InterPro"/>
</dbReference>
<sequence>MKISTLFLSVAIATSSLVLVFAEECTTDNLTTISDIYSSAMADGTSSACPDLTSANDATSTDYCTSDCVEFMTGMLGELPDCSTGGVNIKAGLQAAIDYCETGTADISDVLTGSGTSSLRSGSSTSSKADSTTGDKVTGNTVPPATGSSTASSIGITLSSVVVAVVAFIVYGGSISEIYSQASGDGTASCPDLTAAPDATDYCSFTECLRHMTNMLDDLPDCTSAGVNIKEGLQAAIDICDGGTADMSDIFTDTSSSSAFATDSSSISATDTSSDSTLTTDSSSSSASATDTAASSNGSLLRTVSPPSDSATSDKITADSASGSSSASSISMAVSSVGVAMTAFIFVVGL</sequence>
<reference evidence="3" key="1">
    <citation type="submission" date="2021-01" db="EMBL/GenBank/DDBJ databases">
        <title>Phytophthora aleatoria, a newly-described species from Pinus radiata is distinct from Phytophthora cactorum isolates based on comparative genomics.</title>
        <authorList>
            <person name="Mcdougal R."/>
            <person name="Panda P."/>
            <person name="Williams N."/>
            <person name="Studholme D.J."/>
        </authorList>
    </citation>
    <scope>NUCLEOTIDE SEQUENCE</scope>
    <source>
        <strain evidence="3">NZFS 4037</strain>
    </source>
</reference>
<feature type="compositionally biased region" description="Low complexity" evidence="1">
    <location>
        <begin position="114"/>
        <end position="136"/>
    </location>
</feature>
<dbReference type="EMBL" id="JAENGY010000535">
    <property type="protein sequence ID" value="KAG6960866.1"/>
    <property type="molecule type" value="Genomic_DNA"/>
</dbReference>
<dbReference type="SMART" id="SM01187">
    <property type="entry name" value="Elicitin"/>
    <property type="match status" value="2"/>
</dbReference>
<proteinExistence type="predicted"/>
<evidence type="ECO:0000313" key="4">
    <source>
        <dbReference type="Proteomes" id="UP000709295"/>
    </source>
</evidence>
<name>A0A8J5M2F8_9STRA</name>
<feature type="compositionally biased region" description="Polar residues" evidence="1">
    <location>
        <begin position="297"/>
        <end position="315"/>
    </location>
</feature>
<evidence type="ECO:0000313" key="3">
    <source>
        <dbReference type="EMBL" id="KAG6960866.1"/>
    </source>
</evidence>
<evidence type="ECO:0000256" key="2">
    <source>
        <dbReference type="SAM" id="SignalP"/>
    </source>
</evidence>
<feature type="region of interest" description="Disordered" evidence="1">
    <location>
        <begin position="257"/>
        <end position="326"/>
    </location>
</feature>
<dbReference type="AlphaFoldDB" id="A0A8J5M2F8"/>
<feature type="chain" id="PRO_5035152314" description="Elicitin" evidence="2">
    <location>
        <begin position="23"/>
        <end position="350"/>
    </location>
</feature>
<keyword evidence="2" id="KW-0732">Signal</keyword>
<feature type="region of interest" description="Disordered" evidence="1">
    <location>
        <begin position="114"/>
        <end position="151"/>
    </location>
</feature>
<gene>
    <name evidence="3" type="ORF">JG688_00009369</name>
</gene>
<dbReference type="InterPro" id="IPR002200">
    <property type="entry name" value="Elicitin"/>
</dbReference>
<organism evidence="3 4">
    <name type="scientific">Phytophthora aleatoria</name>
    <dbReference type="NCBI Taxonomy" id="2496075"/>
    <lineage>
        <taxon>Eukaryota</taxon>
        <taxon>Sar</taxon>
        <taxon>Stramenopiles</taxon>
        <taxon>Oomycota</taxon>
        <taxon>Peronosporomycetes</taxon>
        <taxon>Peronosporales</taxon>
        <taxon>Peronosporaceae</taxon>
        <taxon>Phytophthora</taxon>
    </lineage>
</organism>
<evidence type="ECO:0008006" key="5">
    <source>
        <dbReference type="Google" id="ProtNLM"/>
    </source>
</evidence>
<dbReference type="Proteomes" id="UP000709295">
    <property type="component" value="Unassembled WGS sequence"/>
</dbReference>
<keyword evidence="4" id="KW-1185">Reference proteome</keyword>
<accession>A0A8J5M2F8</accession>
<evidence type="ECO:0000256" key="1">
    <source>
        <dbReference type="SAM" id="MobiDB-lite"/>
    </source>
</evidence>
<comment type="caution">
    <text evidence="3">The sequence shown here is derived from an EMBL/GenBank/DDBJ whole genome shotgun (WGS) entry which is preliminary data.</text>
</comment>